<dbReference type="Proteomes" id="UP001199054">
    <property type="component" value="Unassembled WGS sequence"/>
</dbReference>
<name>A0ABS8B4I9_9ACTN</name>
<evidence type="ECO:0000313" key="3">
    <source>
        <dbReference type="Proteomes" id="UP001199054"/>
    </source>
</evidence>
<feature type="compositionally biased region" description="Polar residues" evidence="1">
    <location>
        <begin position="429"/>
        <end position="442"/>
    </location>
</feature>
<organism evidence="2 3">
    <name type="scientific">Streptomyces antimicrobicus</name>
    <dbReference type="NCBI Taxonomy" id="2883108"/>
    <lineage>
        <taxon>Bacteria</taxon>
        <taxon>Bacillati</taxon>
        <taxon>Actinomycetota</taxon>
        <taxon>Actinomycetes</taxon>
        <taxon>Kitasatosporales</taxon>
        <taxon>Streptomycetaceae</taxon>
        <taxon>Streptomyces</taxon>
    </lineage>
</organism>
<reference evidence="2 3" key="1">
    <citation type="submission" date="2021-10" db="EMBL/GenBank/DDBJ databases">
        <title>Streptomyces sp. strain SMC 277, a novel streptomycete isolated from soil.</title>
        <authorList>
            <person name="Chanama M."/>
        </authorList>
    </citation>
    <scope>NUCLEOTIDE SEQUENCE [LARGE SCALE GENOMIC DNA]</scope>
    <source>
        <strain evidence="2 3">SMC 277</strain>
    </source>
</reference>
<dbReference type="NCBIfam" id="TIGR01537">
    <property type="entry name" value="portal_HK97"/>
    <property type="match status" value="1"/>
</dbReference>
<feature type="compositionally biased region" description="Pro residues" evidence="1">
    <location>
        <begin position="411"/>
        <end position="428"/>
    </location>
</feature>
<comment type="caution">
    <text evidence="2">The sequence shown here is derived from an EMBL/GenBank/DDBJ whole genome shotgun (WGS) entry which is preliminary data.</text>
</comment>
<gene>
    <name evidence="2" type="ORF">LG632_08880</name>
</gene>
<dbReference type="EMBL" id="JAJAUY010000023">
    <property type="protein sequence ID" value="MCB5179499.1"/>
    <property type="molecule type" value="Genomic_DNA"/>
</dbReference>
<evidence type="ECO:0000256" key="1">
    <source>
        <dbReference type="SAM" id="MobiDB-lite"/>
    </source>
</evidence>
<dbReference type="Pfam" id="PF04860">
    <property type="entry name" value="Phage_portal"/>
    <property type="match status" value="1"/>
</dbReference>
<evidence type="ECO:0000313" key="2">
    <source>
        <dbReference type="EMBL" id="MCB5179499.1"/>
    </source>
</evidence>
<dbReference type="InterPro" id="IPR006427">
    <property type="entry name" value="Portal_HK97"/>
</dbReference>
<protein>
    <submittedName>
        <fullName evidence="2">Phage portal protein</fullName>
    </submittedName>
</protein>
<accession>A0ABS8B4I9</accession>
<dbReference type="InterPro" id="IPR006944">
    <property type="entry name" value="Phage/GTA_portal"/>
</dbReference>
<dbReference type="RefSeq" id="WP_226726324.1">
    <property type="nucleotide sequence ID" value="NZ_JAJAUY010000023.1"/>
</dbReference>
<proteinExistence type="predicted"/>
<sequence>MSLFTRIGELRAAVSGMASNWERDVEGVSVRTASGRKVTRRNSLQMVAVYACQSLIGDAVASLPVDHYKRVGGRKESVDPMKSPKWIRQPNTNQTSYDFWFRVIISLLTDGNAFLYIVRNVRGEVAALYCIHPQSVNILEGPLGENRYEVSDDQGAIMGVLTRYEMLHIPAFTVPGSSRGLSPIDMAREAIGLGLTAEEFGSRFFEQGTTMAGVIEHPGTPRPDEARLLRDMFRKTHAGVKNSHSVGVLTGGAQFKPITLSPEQAQFLETRRFQKAEIALLYRVPAYLVDSSVSSTWGTGIEEQNKFFVDQTLMPWIVRIEQAVSTFLLPGLQYIRFNVDARLRAKTKDRYEAYQTALNNGFLSANEVRAMEDLGPLPKKRGERYYRPLNLAVVGDEEEAAKEPPPEAGTAPPPAPADPTADPKPPQDPNATDQGKTNGDGT</sequence>
<keyword evidence="3" id="KW-1185">Reference proteome</keyword>
<feature type="region of interest" description="Disordered" evidence="1">
    <location>
        <begin position="395"/>
        <end position="442"/>
    </location>
</feature>